<reference evidence="1" key="1">
    <citation type="submission" date="2021-02" db="EMBL/GenBank/DDBJ databases">
        <title>Genome sequence Cadophora malorum strain M34.</title>
        <authorList>
            <person name="Stefanovic E."/>
            <person name="Vu D."/>
            <person name="Scully C."/>
            <person name="Dijksterhuis J."/>
            <person name="Roader J."/>
            <person name="Houbraken J."/>
        </authorList>
    </citation>
    <scope>NUCLEOTIDE SEQUENCE</scope>
    <source>
        <strain evidence="1">M34</strain>
    </source>
</reference>
<keyword evidence="2" id="KW-1185">Reference proteome</keyword>
<sequence length="132" mass="15085">MSLQLLGYLINFEPIDKLQCQYRYDVGLTSAERTIKLDAITKNVEDQFESLKALLITNLACEKCCQSPLVADSKHAAFLNPATQQLWDKLVDVVDTIKNEPIHITNDHLLVVKQYFEKIEQAYRRDNVAANC</sequence>
<dbReference type="AlphaFoldDB" id="A0A8H7TC97"/>
<name>A0A8H7TC97_9HELO</name>
<dbReference type="Proteomes" id="UP000664132">
    <property type="component" value="Unassembled WGS sequence"/>
</dbReference>
<comment type="caution">
    <text evidence="1">The sequence shown here is derived from an EMBL/GenBank/DDBJ whole genome shotgun (WGS) entry which is preliminary data.</text>
</comment>
<evidence type="ECO:0000313" key="2">
    <source>
        <dbReference type="Proteomes" id="UP000664132"/>
    </source>
</evidence>
<evidence type="ECO:0000313" key="1">
    <source>
        <dbReference type="EMBL" id="KAG4418939.1"/>
    </source>
</evidence>
<dbReference type="OrthoDB" id="3522644at2759"/>
<accession>A0A8H7TC97</accession>
<organism evidence="1 2">
    <name type="scientific">Cadophora malorum</name>
    <dbReference type="NCBI Taxonomy" id="108018"/>
    <lineage>
        <taxon>Eukaryota</taxon>
        <taxon>Fungi</taxon>
        <taxon>Dikarya</taxon>
        <taxon>Ascomycota</taxon>
        <taxon>Pezizomycotina</taxon>
        <taxon>Leotiomycetes</taxon>
        <taxon>Helotiales</taxon>
        <taxon>Ploettnerulaceae</taxon>
        <taxon>Cadophora</taxon>
    </lineage>
</organism>
<gene>
    <name evidence="1" type="ORF">IFR04_007886</name>
</gene>
<proteinExistence type="predicted"/>
<protein>
    <submittedName>
        <fullName evidence="1">Uncharacterized protein</fullName>
    </submittedName>
</protein>
<dbReference type="EMBL" id="JAFJYH010000116">
    <property type="protein sequence ID" value="KAG4418939.1"/>
    <property type="molecule type" value="Genomic_DNA"/>
</dbReference>